<dbReference type="GO" id="GO:0009187">
    <property type="term" value="P:cyclic nucleotide metabolic process"/>
    <property type="evidence" value="ECO:0007669"/>
    <property type="project" value="TreeGrafter"/>
</dbReference>
<dbReference type="SUPFAM" id="SSF55144">
    <property type="entry name" value="LigT-like"/>
    <property type="match status" value="1"/>
</dbReference>
<dbReference type="Gene3D" id="3.90.1140.10">
    <property type="entry name" value="Cyclic phosphodiesterase"/>
    <property type="match status" value="1"/>
</dbReference>
<dbReference type="EMBL" id="CP039346">
    <property type="protein sequence ID" value="QCD84523.1"/>
    <property type="molecule type" value="Genomic_DNA"/>
</dbReference>
<dbReference type="InterPro" id="IPR009097">
    <property type="entry name" value="Cyclic_Pdiesterase"/>
</dbReference>
<dbReference type="Pfam" id="PF13563">
    <property type="entry name" value="2_5_RNA_ligase2"/>
    <property type="match status" value="1"/>
</dbReference>
<sequence length="120" mass="13176">MASEAVYSVWAIPPEDVAVRCANLMTALRSDFGGPQFQPHITLVGAIKLTADDALAKLRSASQALRPFNVTVDRVATGTFFYQCVYLLLRPDPHLLETSAHCCTHFGYASSTRNFPFTLP</sequence>
<reference evidence="1 2" key="1">
    <citation type="submission" date="2019-04" db="EMBL/GenBank/DDBJ databases">
        <title>An improved genome assembly and genetic linkage map for asparagus bean, Vigna unguiculata ssp. sesquipedialis.</title>
        <authorList>
            <person name="Xia Q."/>
            <person name="Zhang R."/>
            <person name="Dong Y."/>
        </authorList>
    </citation>
    <scope>NUCLEOTIDE SEQUENCE [LARGE SCALE GENOMIC DNA]</scope>
    <source>
        <tissue evidence="1">Leaf</tissue>
    </source>
</reference>
<keyword evidence="1" id="KW-0436">Ligase</keyword>
<dbReference type="Proteomes" id="UP000501690">
    <property type="component" value="Linkage Group LG2"/>
</dbReference>
<evidence type="ECO:0000313" key="2">
    <source>
        <dbReference type="Proteomes" id="UP000501690"/>
    </source>
</evidence>
<protein>
    <submittedName>
        <fullName evidence="1">RNA ligase/cyclic nucleotide phosphodiesterase</fullName>
    </submittedName>
</protein>
<dbReference type="GO" id="GO:0016874">
    <property type="term" value="F:ligase activity"/>
    <property type="evidence" value="ECO:0007669"/>
    <property type="project" value="UniProtKB-KW"/>
</dbReference>
<organism evidence="1 2">
    <name type="scientific">Vigna unguiculata</name>
    <name type="common">Cowpea</name>
    <dbReference type="NCBI Taxonomy" id="3917"/>
    <lineage>
        <taxon>Eukaryota</taxon>
        <taxon>Viridiplantae</taxon>
        <taxon>Streptophyta</taxon>
        <taxon>Embryophyta</taxon>
        <taxon>Tracheophyta</taxon>
        <taxon>Spermatophyta</taxon>
        <taxon>Magnoliopsida</taxon>
        <taxon>eudicotyledons</taxon>
        <taxon>Gunneridae</taxon>
        <taxon>Pentapetalae</taxon>
        <taxon>rosids</taxon>
        <taxon>fabids</taxon>
        <taxon>Fabales</taxon>
        <taxon>Fabaceae</taxon>
        <taxon>Papilionoideae</taxon>
        <taxon>50 kb inversion clade</taxon>
        <taxon>NPAAA clade</taxon>
        <taxon>indigoferoid/millettioid clade</taxon>
        <taxon>Phaseoleae</taxon>
        <taxon>Vigna</taxon>
    </lineage>
</organism>
<name>A0A4D6L7N9_VIGUN</name>
<dbReference type="AlphaFoldDB" id="A0A4D6L7N9"/>
<dbReference type="PANTHER" id="PTHR28141">
    <property type="entry name" value="2',3'-CYCLIC-NUCLEOTIDE 3'-PHOSPHODIESTERASE"/>
    <property type="match status" value="1"/>
</dbReference>
<dbReference type="GO" id="GO:0004113">
    <property type="term" value="F:2',3'-cyclic-nucleotide 3'-phosphodiesterase activity"/>
    <property type="evidence" value="ECO:0007669"/>
    <property type="project" value="TreeGrafter"/>
</dbReference>
<dbReference type="InterPro" id="IPR012386">
    <property type="entry name" value="Cyclic-nucl_3Pdiesterase"/>
</dbReference>
<proteinExistence type="predicted"/>
<evidence type="ECO:0000313" key="1">
    <source>
        <dbReference type="EMBL" id="QCD84523.1"/>
    </source>
</evidence>
<accession>A0A4D6L7N9</accession>
<dbReference type="PANTHER" id="PTHR28141:SF1">
    <property type="entry name" value="2',3'-CYCLIC-NUCLEOTIDE 3'-PHOSPHODIESTERASE"/>
    <property type="match status" value="1"/>
</dbReference>
<gene>
    <name evidence="1" type="ORF">DEO72_LG2g4878</name>
</gene>
<keyword evidence="2" id="KW-1185">Reference proteome</keyword>